<sequence>MSSHGSLSFFRGTLSVFRSVPLVRSLSSLMTSASRFLSSASAAKEPGSKETTAADKPKDVKFTSKLRTSHPDFGLRMKRPVSDASTVFQKIRDDLARSDIVVYMKGNPTAPQCTFSKTLVDVLKAEGVEYASYNVLYDPILRGAIKQFSNWPTIPQMYVKGELVGGSDIIKEMHESGELKKFFQEKGISGK</sequence>
<dbReference type="PANTHER" id="PTHR10293">
    <property type="entry name" value="GLUTAREDOXIN FAMILY MEMBER"/>
    <property type="match status" value="1"/>
</dbReference>
<dbReference type="PROSITE" id="PS51354">
    <property type="entry name" value="GLUTAREDOXIN_2"/>
    <property type="match status" value="1"/>
</dbReference>
<dbReference type="EMBL" id="KU169141">
    <property type="protein sequence ID" value="ANM86886.1"/>
    <property type="molecule type" value="Genomic_DNA"/>
</dbReference>
<dbReference type="CDD" id="cd03028">
    <property type="entry name" value="GRX_PICOT_like"/>
    <property type="match status" value="1"/>
</dbReference>
<protein>
    <submittedName>
        <fullName evidence="8">Grx5</fullName>
    </submittedName>
</protein>
<dbReference type="SUPFAM" id="SSF52833">
    <property type="entry name" value="Thioredoxin-like"/>
    <property type="match status" value="1"/>
</dbReference>
<dbReference type="InterPro" id="IPR033658">
    <property type="entry name" value="GRX_PICOT-like"/>
</dbReference>
<dbReference type="InterPro" id="IPR002109">
    <property type="entry name" value="Glutaredoxin"/>
</dbReference>
<evidence type="ECO:0000259" key="7">
    <source>
        <dbReference type="Pfam" id="PF00462"/>
    </source>
</evidence>
<keyword evidence="3" id="KW-0408">Iron</keyword>
<dbReference type="Gene3D" id="3.40.30.10">
    <property type="entry name" value="Glutaredoxin"/>
    <property type="match status" value="1"/>
</dbReference>
<proteinExistence type="evidence at transcript level"/>
<dbReference type="InterPro" id="IPR036249">
    <property type="entry name" value="Thioredoxin-like_sf"/>
</dbReference>
<dbReference type="InterPro" id="IPR004480">
    <property type="entry name" value="Monothiol_GRX-rel"/>
</dbReference>
<dbReference type="NCBIfam" id="TIGR00365">
    <property type="entry name" value="Grx4 family monothiol glutaredoxin"/>
    <property type="match status" value="1"/>
</dbReference>
<dbReference type="FunFam" id="3.40.30.10:FF:000005">
    <property type="entry name" value="Glutaredoxin 5"/>
    <property type="match status" value="1"/>
</dbReference>
<evidence type="ECO:0000256" key="6">
    <source>
        <dbReference type="SAM" id="MobiDB-lite"/>
    </source>
</evidence>
<keyword evidence="5" id="KW-0676">Redox-active center</keyword>
<dbReference type="GO" id="GO:0051537">
    <property type="term" value="F:2 iron, 2 sulfur cluster binding"/>
    <property type="evidence" value="ECO:0007669"/>
    <property type="project" value="UniProtKB-KW"/>
</dbReference>
<dbReference type="AlphaFoldDB" id="A0A192ZIM0"/>
<dbReference type="PANTHER" id="PTHR10293:SF16">
    <property type="entry name" value="GLUTAREDOXIN-RELATED PROTEIN 5, MITOCHONDRIAL"/>
    <property type="match status" value="1"/>
</dbReference>
<accession>A0A192ZIM0</accession>
<organism evidence="8">
    <name type="scientific">Stygiella incarcerata</name>
    <dbReference type="NCBI Taxonomy" id="1712417"/>
    <lineage>
        <taxon>Eukaryota</taxon>
        <taxon>Discoba</taxon>
        <taxon>Jakobida</taxon>
        <taxon>Andalucina</taxon>
        <taxon>Stygiellidae</taxon>
        <taxon>Stygiella</taxon>
    </lineage>
</organism>
<evidence type="ECO:0000256" key="3">
    <source>
        <dbReference type="ARBA" id="ARBA00023004"/>
    </source>
</evidence>
<keyword evidence="4" id="KW-0411">Iron-sulfur</keyword>
<feature type="region of interest" description="Disordered" evidence="6">
    <location>
        <begin position="40"/>
        <end position="59"/>
    </location>
</feature>
<evidence type="ECO:0000256" key="4">
    <source>
        <dbReference type="ARBA" id="ARBA00023014"/>
    </source>
</evidence>
<keyword evidence="1" id="KW-0001">2Fe-2S</keyword>
<evidence type="ECO:0000256" key="5">
    <source>
        <dbReference type="ARBA" id="ARBA00023284"/>
    </source>
</evidence>
<evidence type="ECO:0000313" key="8">
    <source>
        <dbReference type="EMBL" id="ANM86767.1"/>
    </source>
</evidence>
<dbReference type="GO" id="GO:0005759">
    <property type="term" value="C:mitochondrial matrix"/>
    <property type="evidence" value="ECO:0007669"/>
    <property type="project" value="TreeGrafter"/>
</dbReference>
<evidence type="ECO:0000256" key="2">
    <source>
        <dbReference type="ARBA" id="ARBA00022723"/>
    </source>
</evidence>
<gene>
    <name evidence="8" type="primary">GRX5</name>
</gene>
<feature type="domain" description="Glutaredoxin" evidence="7">
    <location>
        <begin position="100"/>
        <end position="164"/>
    </location>
</feature>
<dbReference type="EMBL" id="KT984547">
    <property type="protein sequence ID" value="ANM86767.1"/>
    <property type="molecule type" value="mRNA"/>
</dbReference>
<name>A0A192ZIM0_9EUKA</name>
<reference evidence="8" key="1">
    <citation type="journal article" date="2016" name="Mol. Biol. Evol.">
        <title>Novel hydrogenosomes in the microaerophilic jakobid Stygiella incarcerata.</title>
        <authorList>
            <person name="Leger M.M."/>
            <person name="Eme L."/>
            <person name="Hug L.A."/>
            <person name="Roger A.J."/>
        </authorList>
    </citation>
    <scope>NUCLEOTIDE SEQUENCE</scope>
</reference>
<dbReference type="GO" id="GO:0046872">
    <property type="term" value="F:metal ion binding"/>
    <property type="evidence" value="ECO:0007669"/>
    <property type="project" value="UniProtKB-KW"/>
</dbReference>
<evidence type="ECO:0000256" key="1">
    <source>
        <dbReference type="ARBA" id="ARBA00022714"/>
    </source>
</evidence>
<dbReference type="Pfam" id="PF00462">
    <property type="entry name" value="Glutaredoxin"/>
    <property type="match status" value="1"/>
</dbReference>
<keyword evidence="2" id="KW-0479">Metal-binding</keyword>
<feature type="compositionally biased region" description="Basic and acidic residues" evidence="6">
    <location>
        <begin position="46"/>
        <end position="59"/>
    </location>
</feature>